<accession>A0ACC2STR2</accession>
<organism evidence="1 2">
    <name type="scientific">Entomophthora muscae</name>
    <dbReference type="NCBI Taxonomy" id="34485"/>
    <lineage>
        <taxon>Eukaryota</taxon>
        <taxon>Fungi</taxon>
        <taxon>Fungi incertae sedis</taxon>
        <taxon>Zoopagomycota</taxon>
        <taxon>Entomophthoromycotina</taxon>
        <taxon>Entomophthoromycetes</taxon>
        <taxon>Entomophthorales</taxon>
        <taxon>Entomophthoraceae</taxon>
        <taxon>Entomophthora</taxon>
    </lineage>
</organism>
<name>A0ACC2STR2_9FUNG</name>
<sequence>MLSLSSVVENKGSTARDHLANERTFLAWLRTSLSLTMLGVAFTQLAKLGPNEGLIKAAVIGALFCALGIIFAIAGIYRYFANQYYLKKGKFLPSRFLILTGSGLVSSLTIVVILVILWSDAIF</sequence>
<proteinExistence type="predicted"/>
<gene>
    <name evidence="1" type="ORF">DSO57_1016007</name>
</gene>
<keyword evidence="2" id="KW-1185">Reference proteome</keyword>
<dbReference type="Proteomes" id="UP001165960">
    <property type="component" value="Unassembled WGS sequence"/>
</dbReference>
<evidence type="ECO:0000313" key="2">
    <source>
        <dbReference type="Proteomes" id="UP001165960"/>
    </source>
</evidence>
<comment type="caution">
    <text evidence="1">The sequence shown here is derived from an EMBL/GenBank/DDBJ whole genome shotgun (WGS) entry which is preliminary data.</text>
</comment>
<dbReference type="EMBL" id="QTSX02004324">
    <property type="protein sequence ID" value="KAJ9065797.1"/>
    <property type="molecule type" value="Genomic_DNA"/>
</dbReference>
<evidence type="ECO:0000313" key="1">
    <source>
        <dbReference type="EMBL" id="KAJ9065797.1"/>
    </source>
</evidence>
<reference evidence="1" key="1">
    <citation type="submission" date="2022-04" db="EMBL/GenBank/DDBJ databases">
        <title>Genome of the entomopathogenic fungus Entomophthora muscae.</title>
        <authorList>
            <person name="Elya C."/>
            <person name="Lovett B.R."/>
            <person name="Lee E."/>
            <person name="Macias A.M."/>
            <person name="Hajek A.E."/>
            <person name="De Bivort B.L."/>
            <person name="Kasson M.T."/>
            <person name="De Fine Licht H.H."/>
            <person name="Stajich J.E."/>
        </authorList>
    </citation>
    <scope>NUCLEOTIDE SEQUENCE</scope>
    <source>
        <strain evidence="1">Berkeley</strain>
    </source>
</reference>
<protein>
    <submittedName>
        <fullName evidence="1">Uncharacterized protein</fullName>
    </submittedName>
</protein>